<dbReference type="HOGENOM" id="CLU_1908651_0_0_1"/>
<dbReference type="AlphaFoldDB" id="R7VFZ2"/>
<reference evidence="11" key="3">
    <citation type="submission" date="2015-06" db="UniProtKB">
        <authorList>
            <consortium name="EnsemblMetazoa"/>
        </authorList>
    </citation>
    <scope>IDENTIFICATION</scope>
</reference>
<protein>
    <recommendedName>
        <fullName evidence="8">EGF-like domain-containing protein</fullName>
    </recommendedName>
</protein>
<evidence type="ECO:0000313" key="10">
    <source>
        <dbReference type="EMBL" id="ELU17549.1"/>
    </source>
</evidence>
<dbReference type="Gene3D" id="2.10.25.10">
    <property type="entry name" value="Laminin"/>
    <property type="match status" value="1"/>
</dbReference>
<dbReference type="SMART" id="SM00181">
    <property type="entry name" value="EGF"/>
    <property type="match status" value="1"/>
</dbReference>
<dbReference type="Proteomes" id="UP000014760">
    <property type="component" value="Unassembled WGS sequence"/>
</dbReference>
<comment type="caution">
    <text evidence="6">Lacks conserved residue(s) required for the propagation of feature annotation.</text>
</comment>
<feature type="chain" id="PRO_5008789090" description="EGF-like domain-containing protein" evidence="7">
    <location>
        <begin position="17"/>
        <end position="133"/>
    </location>
</feature>
<dbReference type="PRINTS" id="PR00010">
    <property type="entry name" value="EGFBLOOD"/>
</dbReference>
<evidence type="ECO:0000256" key="2">
    <source>
        <dbReference type="ARBA" id="ARBA00022729"/>
    </source>
</evidence>
<keyword evidence="1 6" id="KW-0245">EGF-like domain</keyword>
<reference evidence="12" key="1">
    <citation type="submission" date="2012-12" db="EMBL/GenBank/DDBJ databases">
        <authorList>
            <person name="Hellsten U."/>
            <person name="Grimwood J."/>
            <person name="Chapman J.A."/>
            <person name="Shapiro H."/>
            <person name="Aerts A."/>
            <person name="Otillar R.P."/>
            <person name="Terry A.Y."/>
            <person name="Boore J.L."/>
            <person name="Simakov O."/>
            <person name="Marletaz F."/>
            <person name="Cho S.-J."/>
            <person name="Edsinger-Gonzales E."/>
            <person name="Havlak P."/>
            <person name="Kuo D.-H."/>
            <person name="Larsson T."/>
            <person name="Lv J."/>
            <person name="Arendt D."/>
            <person name="Savage R."/>
            <person name="Osoegawa K."/>
            <person name="de Jong P."/>
            <person name="Lindberg D.R."/>
            <person name="Seaver E.C."/>
            <person name="Weisblat D.A."/>
            <person name="Putnam N.H."/>
            <person name="Grigoriev I.V."/>
            <person name="Rokhsar D.S."/>
        </authorList>
    </citation>
    <scope>NUCLEOTIDE SEQUENCE</scope>
    <source>
        <strain evidence="12">I ESC-2004</strain>
    </source>
</reference>
<feature type="disulfide bond" evidence="6">
    <location>
        <begin position="85"/>
        <end position="94"/>
    </location>
</feature>
<reference evidence="10 12" key="2">
    <citation type="journal article" date="2013" name="Nature">
        <title>Insights into bilaterian evolution from three spiralian genomes.</title>
        <authorList>
            <person name="Simakov O."/>
            <person name="Marletaz F."/>
            <person name="Cho S.J."/>
            <person name="Edsinger-Gonzales E."/>
            <person name="Havlak P."/>
            <person name="Hellsten U."/>
            <person name="Kuo D.H."/>
            <person name="Larsson T."/>
            <person name="Lv J."/>
            <person name="Arendt D."/>
            <person name="Savage R."/>
            <person name="Osoegawa K."/>
            <person name="de Jong P."/>
            <person name="Grimwood J."/>
            <person name="Chapman J.A."/>
            <person name="Shapiro H."/>
            <person name="Aerts A."/>
            <person name="Otillar R.P."/>
            <person name="Terry A.Y."/>
            <person name="Boore J.L."/>
            <person name="Grigoriev I.V."/>
            <person name="Lindberg D.R."/>
            <person name="Seaver E.C."/>
            <person name="Weisblat D.A."/>
            <person name="Putnam N.H."/>
            <person name="Rokhsar D.S."/>
        </authorList>
    </citation>
    <scope>NUCLEOTIDE SEQUENCE</scope>
    <source>
        <strain evidence="10 12">I ESC-2004</strain>
    </source>
</reference>
<evidence type="ECO:0000256" key="5">
    <source>
        <dbReference type="ARBA" id="ARBA00023180"/>
    </source>
</evidence>
<keyword evidence="5" id="KW-0325">Glycoprotein</keyword>
<proteinExistence type="predicted"/>
<sequence>MKQFIVLAIVISVAFGARIKRSYDTVDHSENAATDINKPHFEVADSSNDLYDRVAHMTCDDSPCENGGTCSESEDPYKWGYFCICPPNYGGRTCEVDDPCKTRPCTQEGAICRRSITTAVGRFCYDKDFKPLE</sequence>
<dbReference type="EMBL" id="KB292470">
    <property type="protein sequence ID" value="ELU17549.1"/>
    <property type="molecule type" value="Genomic_DNA"/>
</dbReference>
<organism evidence="10">
    <name type="scientific">Capitella teleta</name>
    <name type="common">Polychaete worm</name>
    <dbReference type="NCBI Taxonomy" id="283909"/>
    <lineage>
        <taxon>Eukaryota</taxon>
        <taxon>Metazoa</taxon>
        <taxon>Spiralia</taxon>
        <taxon>Lophotrochozoa</taxon>
        <taxon>Annelida</taxon>
        <taxon>Polychaeta</taxon>
        <taxon>Sedentaria</taxon>
        <taxon>Scolecida</taxon>
        <taxon>Capitellidae</taxon>
        <taxon>Capitella</taxon>
    </lineage>
</organism>
<dbReference type="SUPFAM" id="SSF57196">
    <property type="entry name" value="EGF/Laminin"/>
    <property type="match status" value="1"/>
</dbReference>
<dbReference type="PROSITE" id="PS00022">
    <property type="entry name" value="EGF_1"/>
    <property type="match status" value="1"/>
</dbReference>
<dbReference type="EMBL" id="KB303064">
    <property type="protein sequence ID" value="ELU03513.1"/>
    <property type="molecule type" value="Genomic_DNA"/>
</dbReference>
<keyword evidence="2 7" id="KW-0732">Signal</keyword>
<dbReference type="EnsemblMetazoa" id="CapteT202963">
    <property type="protein sequence ID" value="CapteP202963"/>
    <property type="gene ID" value="CapteG202963"/>
</dbReference>
<dbReference type="PROSITE" id="PS50026">
    <property type="entry name" value="EGF_3"/>
    <property type="match status" value="1"/>
</dbReference>
<dbReference type="FunFam" id="2.10.25.10:FF:000012">
    <property type="entry name" value="Delta-like protein"/>
    <property type="match status" value="1"/>
</dbReference>
<feature type="domain" description="EGF-like" evidence="8">
    <location>
        <begin position="55"/>
        <end position="95"/>
    </location>
</feature>
<evidence type="ECO:0000256" key="3">
    <source>
        <dbReference type="ARBA" id="ARBA00022737"/>
    </source>
</evidence>
<dbReference type="OrthoDB" id="10045365at2759"/>
<dbReference type="STRING" id="283909.R7VFZ2"/>
<dbReference type="Pfam" id="PF00008">
    <property type="entry name" value="EGF"/>
    <property type="match status" value="1"/>
</dbReference>
<dbReference type="EnsemblMetazoa" id="CapteT228840">
    <property type="protein sequence ID" value="CapteP228840"/>
    <property type="gene ID" value="CapteG228840"/>
</dbReference>
<dbReference type="CDD" id="cd00054">
    <property type="entry name" value="EGF_CA"/>
    <property type="match status" value="1"/>
</dbReference>
<keyword evidence="4 6" id="KW-1015">Disulfide bond</keyword>
<keyword evidence="3" id="KW-0677">Repeat</keyword>
<evidence type="ECO:0000259" key="8">
    <source>
        <dbReference type="PROSITE" id="PS50026"/>
    </source>
</evidence>
<name>R7VFZ2_CAPTE</name>
<gene>
    <name evidence="10" type="ORF">CAPTEDRAFT_202963</name>
    <name evidence="9" type="ORF">CAPTEDRAFT_228840</name>
</gene>
<dbReference type="EMBL" id="AMQN01024450">
    <property type="status" value="NOT_ANNOTATED_CDS"/>
    <property type="molecule type" value="Genomic_DNA"/>
</dbReference>
<evidence type="ECO:0000313" key="9">
    <source>
        <dbReference type="EMBL" id="ELU03513.1"/>
    </source>
</evidence>
<accession>R7VFZ2</accession>
<evidence type="ECO:0000313" key="11">
    <source>
        <dbReference type="EnsemblMetazoa" id="CapteP202963"/>
    </source>
</evidence>
<feature type="signal peptide" evidence="7">
    <location>
        <begin position="1"/>
        <end position="16"/>
    </location>
</feature>
<evidence type="ECO:0000256" key="7">
    <source>
        <dbReference type="SAM" id="SignalP"/>
    </source>
</evidence>
<evidence type="ECO:0000313" key="12">
    <source>
        <dbReference type="Proteomes" id="UP000014760"/>
    </source>
</evidence>
<dbReference type="InterPro" id="IPR000742">
    <property type="entry name" value="EGF"/>
</dbReference>
<keyword evidence="12" id="KW-1185">Reference proteome</keyword>
<evidence type="ECO:0000256" key="4">
    <source>
        <dbReference type="ARBA" id="ARBA00023157"/>
    </source>
</evidence>
<evidence type="ECO:0000256" key="6">
    <source>
        <dbReference type="PROSITE-ProRule" id="PRU00076"/>
    </source>
</evidence>
<evidence type="ECO:0000256" key="1">
    <source>
        <dbReference type="ARBA" id="ARBA00022536"/>
    </source>
</evidence>
<dbReference type="EMBL" id="AMQN01016852">
    <property type="status" value="NOT_ANNOTATED_CDS"/>
    <property type="molecule type" value="Genomic_DNA"/>
</dbReference>